<dbReference type="RefSeq" id="WP_145253358.1">
    <property type="nucleotide sequence ID" value="NZ_CP036279.1"/>
</dbReference>
<dbReference type="KEGG" id="knv:Pan216_01110"/>
<keyword evidence="2" id="KW-1185">Reference proteome</keyword>
<evidence type="ECO:0000313" key="1">
    <source>
        <dbReference type="EMBL" id="QDU59283.1"/>
    </source>
</evidence>
<accession>A0A518AX29</accession>
<protein>
    <submittedName>
        <fullName evidence="1">Uncharacterized protein</fullName>
    </submittedName>
</protein>
<reference evidence="1 2" key="1">
    <citation type="submission" date="2019-02" db="EMBL/GenBank/DDBJ databases">
        <title>Deep-cultivation of Planctomycetes and their phenomic and genomic characterization uncovers novel biology.</title>
        <authorList>
            <person name="Wiegand S."/>
            <person name="Jogler M."/>
            <person name="Boedeker C."/>
            <person name="Pinto D."/>
            <person name="Vollmers J."/>
            <person name="Rivas-Marin E."/>
            <person name="Kohn T."/>
            <person name="Peeters S.H."/>
            <person name="Heuer A."/>
            <person name="Rast P."/>
            <person name="Oberbeckmann S."/>
            <person name="Bunk B."/>
            <person name="Jeske O."/>
            <person name="Meyerdierks A."/>
            <person name="Storesund J.E."/>
            <person name="Kallscheuer N."/>
            <person name="Luecker S."/>
            <person name="Lage O.M."/>
            <person name="Pohl T."/>
            <person name="Merkel B.J."/>
            <person name="Hornburger P."/>
            <person name="Mueller R.-W."/>
            <person name="Bruemmer F."/>
            <person name="Labrenz M."/>
            <person name="Spormann A.M."/>
            <person name="Op den Camp H."/>
            <person name="Overmann J."/>
            <person name="Amann R."/>
            <person name="Jetten M.S.M."/>
            <person name="Mascher T."/>
            <person name="Medema M.H."/>
            <person name="Devos D.P."/>
            <person name="Kaster A.-K."/>
            <person name="Ovreas L."/>
            <person name="Rohde M."/>
            <person name="Galperin M.Y."/>
            <person name="Jogler C."/>
        </authorList>
    </citation>
    <scope>NUCLEOTIDE SEQUENCE [LARGE SCALE GENOMIC DNA]</scope>
    <source>
        <strain evidence="1 2">Pan216</strain>
    </source>
</reference>
<organism evidence="1 2">
    <name type="scientific">Kolteria novifilia</name>
    <dbReference type="NCBI Taxonomy" id="2527975"/>
    <lineage>
        <taxon>Bacteria</taxon>
        <taxon>Pseudomonadati</taxon>
        <taxon>Planctomycetota</taxon>
        <taxon>Planctomycetia</taxon>
        <taxon>Kolteriales</taxon>
        <taxon>Kolteriaceae</taxon>
        <taxon>Kolteria</taxon>
    </lineage>
</organism>
<sequence>MLVVHLLAVALLTGDSHSQRVYDDLTALDKKSIYTLYRSAYKFGKYKEDAVAWVSRARRVPEGTVEMVVDEMRDRVSYKRKDEDEPRGAQARKITGIDGVKRYGSVERIEWNGSLLRPDQFVKKCDPVEGSTLKGQATKRPITFDGKVGERRGMGLLVNVIKAGNDWERPVLLPFKLCTADINDWKRGMNVRVFGWIDDAQPTMEIDGEEIPCFVAAAGQPVGKQHPELRWTYEFVSRYGSANDAIGWVVRVNVKNTGGQALEQLQLEVSLNNRNQGGALSSDMEYVEFARIDPGETKSTLVRLLNLTESRNNPSVSIRLLSAKADLD</sequence>
<proteinExistence type="predicted"/>
<dbReference type="AlphaFoldDB" id="A0A518AX29"/>
<evidence type="ECO:0000313" key="2">
    <source>
        <dbReference type="Proteomes" id="UP000317093"/>
    </source>
</evidence>
<dbReference type="Proteomes" id="UP000317093">
    <property type="component" value="Chromosome"/>
</dbReference>
<gene>
    <name evidence="1" type="ORF">Pan216_01110</name>
</gene>
<name>A0A518AX29_9BACT</name>
<dbReference type="EMBL" id="CP036279">
    <property type="protein sequence ID" value="QDU59283.1"/>
    <property type="molecule type" value="Genomic_DNA"/>
</dbReference>